<dbReference type="AlphaFoldDB" id="A0A9Q9AW16"/>
<organism evidence="1 2">
    <name type="scientific">Septoria linicola</name>
    <dbReference type="NCBI Taxonomy" id="215465"/>
    <lineage>
        <taxon>Eukaryota</taxon>
        <taxon>Fungi</taxon>
        <taxon>Dikarya</taxon>
        <taxon>Ascomycota</taxon>
        <taxon>Pezizomycotina</taxon>
        <taxon>Dothideomycetes</taxon>
        <taxon>Dothideomycetidae</taxon>
        <taxon>Mycosphaerellales</taxon>
        <taxon>Mycosphaerellaceae</taxon>
        <taxon>Septoria</taxon>
    </lineage>
</organism>
<dbReference type="InterPro" id="IPR032710">
    <property type="entry name" value="NTF2-like_dom_sf"/>
</dbReference>
<gene>
    <name evidence="1" type="ORF">Slin15195_G098130</name>
</gene>
<reference evidence="1" key="1">
    <citation type="submission" date="2022-06" db="EMBL/GenBank/DDBJ databases">
        <title>Complete genome sequences of two strains of the flax pathogen Septoria linicola.</title>
        <authorList>
            <person name="Lapalu N."/>
            <person name="Simon A."/>
            <person name="Demenou B."/>
            <person name="Paumier D."/>
            <person name="Guillot M.-P."/>
            <person name="Gout L."/>
            <person name="Valade R."/>
        </authorList>
    </citation>
    <scope>NUCLEOTIDE SEQUENCE</scope>
    <source>
        <strain evidence="1">SE15195</strain>
    </source>
</reference>
<name>A0A9Q9AW16_9PEZI</name>
<sequence>MSSPLPTAAEILQRFYDAETIYMAAAPKDRDFANGMGKHLCKDMKLVQSPDLPYGGTYEGHVGFQQWTEAMASYFDRLDVTDPQLFEQSGSDTIIVKSFLKLRVRKTGELYDSA</sequence>
<dbReference type="Gene3D" id="3.10.450.50">
    <property type="match status" value="1"/>
</dbReference>
<dbReference type="Proteomes" id="UP001056384">
    <property type="component" value="Chromosome 8"/>
</dbReference>
<dbReference type="EMBL" id="CP099425">
    <property type="protein sequence ID" value="USW56494.1"/>
    <property type="molecule type" value="Genomic_DNA"/>
</dbReference>
<protein>
    <submittedName>
        <fullName evidence="1">NTF2-like domain superfamily protein</fullName>
    </submittedName>
</protein>
<keyword evidence="2" id="KW-1185">Reference proteome</keyword>
<dbReference type="SUPFAM" id="SSF54427">
    <property type="entry name" value="NTF2-like"/>
    <property type="match status" value="1"/>
</dbReference>
<proteinExistence type="predicted"/>
<evidence type="ECO:0000313" key="2">
    <source>
        <dbReference type="Proteomes" id="UP001056384"/>
    </source>
</evidence>
<evidence type="ECO:0000313" key="1">
    <source>
        <dbReference type="EMBL" id="USW56494.1"/>
    </source>
</evidence>
<accession>A0A9Q9AW16</accession>